<gene>
    <name evidence="1" type="ORF">BJG266_LOCUS49767</name>
    <name evidence="2" type="ORF">QVE165_LOCUS66856</name>
</gene>
<dbReference type="EMBL" id="CAJNOI010007849">
    <property type="protein sequence ID" value="CAF1592481.1"/>
    <property type="molecule type" value="Genomic_DNA"/>
</dbReference>
<keyword evidence="3" id="KW-1185">Reference proteome</keyword>
<comment type="caution">
    <text evidence="1">The sequence shown here is derived from an EMBL/GenBank/DDBJ whole genome shotgun (WGS) entry which is preliminary data.</text>
</comment>
<evidence type="ECO:0000313" key="3">
    <source>
        <dbReference type="Proteomes" id="UP000663832"/>
    </source>
</evidence>
<reference evidence="1" key="1">
    <citation type="submission" date="2021-02" db="EMBL/GenBank/DDBJ databases">
        <authorList>
            <person name="Nowell W R."/>
        </authorList>
    </citation>
    <scope>NUCLEOTIDE SEQUENCE</scope>
</reference>
<sequence length="111" mass="12892">MNNLFMLRRILPLYHNRYKISLILLSSSSSSSSSSKAIYSRMKGLIDSKQYEKALSIFDQESHLCKDIEINMALKACINLKDHQRGMNIQKKLSQNSLENPYIQTTLIQFY</sequence>
<dbReference type="OrthoDB" id="10064026at2759"/>
<evidence type="ECO:0000313" key="4">
    <source>
        <dbReference type="Proteomes" id="UP000663877"/>
    </source>
</evidence>
<name>A0A816A7K0_9BILA</name>
<proteinExistence type="predicted"/>
<dbReference type="Proteomes" id="UP000663832">
    <property type="component" value="Unassembled WGS sequence"/>
</dbReference>
<evidence type="ECO:0000313" key="1">
    <source>
        <dbReference type="EMBL" id="CAF1592481.1"/>
    </source>
</evidence>
<dbReference type="Proteomes" id="UP000663877">
    <property type="component" value="Unassembled WGS sequence"/>
</dbReference>
<dbReference type="EMBL" id="CAJNOM010008293">
    <property type="protein sequence ID" value="CAF1679403.1"/>
    <property type="molecule type" value="Genomic_DNA"/>
</dbReference>
<evidence type="ECO:0000313" key="2">
    <source>
        <dbReference type="EMBL" id="CAF1679403.1"/>
    </source>
</evidence>
<dbReference type="AlphaFoldDB" id="A0A816A7K0"/>
<protein>
    <submittedName>
        <fullName evidence="1">Uncharacterized protein</fullName>
    </submittedName>
</protein>
<accession>A0A816A7K0</accession>
<organism evidence="1 4">
    <name type="scientific">Adineta steineri</name>
    <dbReference type="NCBI Taxonomy" id="433720"/>
    <lineage>
        <taxon>Eukaryota</taxon>
        <taxon>Metazoa</taxon>
        <taxon>Spiralia</taxon>
        <taxon>Gnathifera</taxon>
        <taxon>Rotifera</taxon>
        <taxon>Eurotatoria</taxon>
        <taxon>Bdelloidea</taxon>
        <taxon>Adinetida</taxon>
        <taxon>Adinetidae</taxon>
        <taxon>Adineta</taxon>
    </lineage>
</organism>
<feature type="non-terminal residue" evidence="1">
    <location>
        <position position="111"/>
    </location>
</feature>